<dbReference type="SUPFAM" id="SSF55550">
    <property type="entry name" value="SH2 domain"/>
    <property type="match status" value="1"/>
</dbReference>
<dbReference type="PANTHER" id="PTHR46075">
    <property type="entry name" value="CHIMERIN FAMILY MEMBER"/>
    <property type="match status" value="1"/>
</dbReference>
<dbReference type="Proteomes" id="UP000287033">
    <property type="component" value="Unassembled WGS sequence"/>
</dbReference>
<gene>
    <name evidence="4" type="ORF">chiPu_0003539</name>
</gene>
<dbReference type="InterPro" id="IPR036860">
    <property type="entry name" value="SH2_dom_sf"/>
</dbReference>
<dbReference type="Pfam" id="PF00017">
    <property type="entry name" value="SH2"/>
    <property type="match status" value="1"/>
</dbReference>
<evidence type="ECO:0000313" key="5">
    <source>
        <dbReference type="Proteomes" id="UP000287033"/>
    </source>
</evidence>
<evidence type="ECO:0000256" key="2">
    <source>
        <dbReference type="PROSITE-ProRule" id="PRU00191"/>
    </source>
</evidence>
<keyword evidence="5" id="KW-1185">Reference proteome</keyword>
<dbReference type="PANTHER" id="PTHR46075:SF4">
    <property type="entry name" value="BETA-CHIMAERIN"/>
    <property type="match status" value="1"/>
</dbReference>
<evidence type="ECO:0000313" key="4">
    <source>
        <dbReference type="EMBL" id="GCC25134.1"/>
    </source>
</evidence>
<dbReference type="AlphaFoldDB" id="A0A401S417"/>
<dbReference type="EMBL" id="BEZZ01000077">
    <property type="protein sequence ID" value="GCC25134.1"/>
    <property type="molecule type" value="Genomic_DNA"/>
</dbReference>
<reference evidence="4 5" key="1">
    <citation type="journal article" date="2018" name="Nat. Ecol. Evol.">
        <title>Shark genomes provide insights into elasmobranch evolution and the origin of vertebrates.</title>
        <authorList>
            <person name="Hara Y"/>
            <person name="Yamaguchi K"/>
            <person name="Onimaru K"/>
            <person name="Kadota M"/>
            <person name="Koyanagi M"/>
            <person name="Keeley SD"/>
            <person name="Tatsumi K"/>
            <person name="Tanaka K"/>
            <person name="Motone F"/>
            <person name="Kageyama Y"/>
            <person name="Nozu R"/>
            <person name="Adachi N"/>
            <person name="Nishimura O"/>
            <person name="Nakagawa R"/>
            <person name="Tanegashima C"/>
            <person name="Kiyatake I"/>
            <person name="Matsumoto R"/>
            <person name="Murakumo K"/>
            <person name="Nishida K"/>
            <person name="Terakita A"/>
            <person name="Kuratani S"/>
            <person name="Sato K"/>
            <person name="Hyodo S Kuraku.S."/>
        </authorList>
    </citation>
    <scope>NUCLEOTIDE SEQUENCE [LARGE SCALE GENOMIC DNA]</scope>
</reference>
<dbReference type="InterPro" id="IPR000980">
    <property type="entry name" value="SH2"/>
</dbReference>
<dbReference type="Gene3D" id="3.30.505.10">
    <property type="entry name" value="SH2 domain"/>
    <property type="match status" value="1"/>
</dbReference>
<accession>A0A401S417</accession>
<keyword evidence="2" id="KW-0727">SH2 domain</keyword>
<evidence type="ECO:0000259" key="3">
    <source>
        <dbReference type="PROSITE" id="PS50001"/>
    </source>
</evidence>
<comment type="caution">
    <text evidence="4">The sequence shown here is derived from an EMBL/GenBank/DDBJ whole genome shotgun (WGS) entry which is preliminary data.</text>
</comment>
<protein>
    <recommendedName>
        <fullName evidence="3">SH2 domain-containing protein</fullName>
    </recommendedName>
</protein>
<dbReference type="SMART" id="SM00252">
    <property type="entry name" value="SH2"/>
    <property type="match status" value="1"/>
</dbReference>
<name>A0A401S417_CHIPU</name>
<sequence>MLKSINHRYGNPICISYSKKPHVRRELSVLERLGSKFLTYISDHLLFKDKYTYTLLTIFFGLQVENRPKYYGREFHGMISREQADELLGGVEGAYLIRESQRQPGSNTLALRFGYQTLNYRLFYDGKHFVDDNESHL</sequence>
<dbReference type="STRING" id="137246.A0A401S417"/>
<dbReference type="OrthoDB" id="3196451at2759"/>
<feature type="domain" description="SH2" evidence="3">
    <location>
        <begin position="74"/>
        <end position="129"/>
    </location>
</feature>
<organism evidence="4 5">
    <name type="scientific">Chiloscyllium punctatum</name>
    <name type="common">Brownbanded bambooshark</name>
    <name type="synonym">Hemiscyllium punctatum</name>
    <dbReference type="NCBI Taxonomy" id="137246"/>
    <lineage>
        <taxon>Eukaryota</taxon>
        <taxon>Metazoa</taxon>
        <taxon>Chordata</taxon>
        <taxon>Craniata</taxon>
        <taxon>Vertebrata</taxon>
        <taxon>Chondrichthyes</taxon>
        <taxon>Elasmobranchii</taxon>
        <taxon>Galeomorphii</taxon>
        <taxon>Galeoidea</taxon>
        <taxon>Orectolobiformes</taxon>
        <taxon>Hemiscylliidae</taxon>
        <taxon>Chiloscyllium</taxon>
    </lineage>
</organism>
<keyword evidence="1" id="KW-0343">GTPase activation</keyword>
<dbReference type="GO" id="GO:0005096">
    <property type="term" value="F:GTPase activator activity"/>
    <property type="evidence" value="ECO:0007669"/>
    <property type="project" value="UniProtKB-KW"/>
</dbReference>
<dbReference type="PROSITE" id="PS50001">
    <property type="entry name" value="SH2"/>
    <property type="match status" value="1"/>
</dbReference>
<proteinExistence type="predicted"/>
<dbReference type="InterPro" id="IPR051854">
    <property type="entry name" value="Rho-type_GAP"/>
</dbReference>
<evidence type="ECO:0000256" key="1">
    <source>
        <dbReference type="ARBA" id="ARBA00022468"/>
    </source>
</evidence>